<dbReference type="AlphaFoldDB" id="A0A158DZF6"/>
<dbReference type="SUPFAM" id="SSF51735">
    <property type="entry name" value="NAD(P)-binding Rossmann-fold domains"/>
    <property type="match status" value="1"/>
</dbReference>
<organism evidence="1 2">
    <name type="scientific">Caballeronia temeraria</name>
    <dbReference type="NCBI Taxonomy" id="1777137"/>
    <lineage>
        <taxon>Bacteria</taxon>
        <taxon>Pseudomonadati</taxon>
        <taxon>Pseudomonadota</taxon>
        <taxon>Betaproteobacteria</taxon>
        <taxon>Burkholderiales</taxon>
        <taxon>Burkholderiaceae</taxon>
        <taxon>Caballeronia</taxon>
    </lineage>
</organism>
<evidence type="ECO:0000313" key="1">
    <source>
        <dbReference type="EMBL" id="SAK99596.1"/>
    </source>
</evidence>
<dbReference type="InterPro" id="IPR036291">
    <property type="entry name" value="NAD(P)-bd_dom_sf"/>
</dbReference>
<evidence type="ECO:0000313" key="2">
    <source>
        <dbReference type="Proteomes" id="UP000054624"/>
    </source>
</evidence>
<name>A0A158DZF6_9BURK</name>
<dbReference type="Proteomes" id="UP000054624">
    <property type="component" value="Unassembled WGS sequence"/>
</dbReference>
<dbReference type="Gene3D" id="3.40.50.720">
    <property type="entry name" value="NAD(P)-binding Rossmann-like Domain"/>
    <property type="match status" value="1"/>
</dbReference>
<protein>
    <submittedName>
        <fullName evidence="1">Short-chain dehydrogenase/reductase SDR</fullName>
    </submittedName>
</protein>
<dbReference type="EMBL" id="FCOI02000070">
    <property type="protein sequence ID" value="SAK99596.1"/>
    <property type="molecule type" value="Genomic_DNA"/>
</dbReference>
<gene>
    <name evidence="1" type="ORF">AWB76_07751</name>
</gene>
<keyword evidence="2" id="KW-1185">Reference proteome</keyword>
<accession>A0A158DZF6</accession>
<reference evidence="2" key="1">
    <citation type="submission" date="2016-01" db="EMBL/GenBank/DDBJ databases">
        <authorList>
            <person name="Peeters Charlotte."/>
        </authorList>
    </citation>
    <scope>NUCLEOTIDE SEQUENCE [LARGE SCALE GENOMIC DNA]</scope>
</reference>
<dbReference type="STRING" id="1777137.AWB76_07751"/>
<sequence length="52" mass="5214">MAGPLKASNLAERLPVGRLGEADEVADVVTMVIGDAFIAGQTIAVNGGASFI</sequence>
<proteinExistence type="predicted"/>